<feature type="domain" description="Lactate/malate dehydrogenase C-terminal" evidence="1">
    <location>
        <begin position="216"/>
        <end position="268"/>
    </location>
</feature>
<dbReference type="InterPro" id="IPR022383">
    <property type="entry name" value="Lactate/malate_DH_C"/>
</dbReference>
<dbReference type="Proteomes" id="UP001227230">
    <property type="component" value="Chromosome 19"/>
</dbReference>
<evidence type="ECO:0000259" key="1">
    <source>
        <dbReference type="Pfam" id="PF02866"/>
    </source>
</evidence>
<dbReference type="SUPFAM" id="SSF56327">
    <property type="entry name" value="LDH C-terminal domain-like"/>
    <property type="match status" value="1"/>
</dbReference>
<dbReference type="InterPro" id="IPR057748">
    <property type="entry name" value="NFRKB_WH_2"/>
</dbReference>
<evidence type="ECO:0008006" key="5">
    <source>
        <dbReference type="Google" id="ProtNLM"/>
    </source>
</evidence>
<dbReference type="Pfam" id="PF02866">
    <property type="entry name" value="Ldh_1_C"/>
    <property type="match status" value="1"/>
</dbReference>
<dbReference type="EMBL" id="CP126666">
    <property type="protein sequence ID" value="WKA12987.1"/>
    <property type="molecule type" value="Genomic_DNA"/>
</dbReference>
<dbReference type="Pfam" id="PF25793">
    <property type="entry name" value="WHD_2nd_NFRKB"/>
    <property type="match status" value="1"/>
</dbReference>
<accession>A0ABY9E093</accession>
<gene>
    <name evidence="3" type="ORF">VitviT2T_030328</name>
</gene>
<sequence>MPLCLERDAADKLPGNIGTREDIGTLLRNSQYIAEGIPNREVNPVVQGGLNCLHYKDVFGEQFGRVRKLWVYLHGGYEERHSYIPVRNEFGRGRGASIAIVEIFLGGEKNQSEGEAIFGFPERKTERSKERSAKTRKRERFTILKTECQRVIGDGVSTYSAFGLFDGHNGFAAAMYSKENLLNNVLLVIPPELGRASLACSDETLFGSQDEGEGQCTGSEVVEAKARVGSATLSMTGAVARFVESFLRTLDGASDVYECSCVHSPQTLLPFS</sequence>
<dbReference type="PANTHER" id="PTHR13052:SF0">
    <property type="entry name" value="DNA-BINDING PROTEIN-LIKE"/>
    <property type="match status" value="1"/>
</dbReference>
<protein>
    <recommendedName>
        <fullName evidence="5">PPM-type phosphatase domain-containing protein</fullName>
    </recommendedName>
</protein>
<dbReference type="PANTHER" id="PTHR13052">
    <property type="entry name" value="NFRKB-RELATED"/>
    <property type="match status" value="1"/>
</dbReference>
<evidence type="ECO:0000313" key="4">
    <source>
        <dbReference type="Proteomes" id="UP001227230"/>
    </source>
</evidence>
<dbReference type="InterPro" id="IPR015955">
    <property type="entry name" value="Lactate_DH/Glyco_Ohase_4_C"/>
</dbReference>
<proteinExistence type="predicted"/>
<feature type="domain" description="Nuclear factor related to kappa-B-binding protein second winged helix" evidence="2">
    <location>
        <begin position="3"/>
        <end position="78"/>
    </location>
</feature>
<organism evidence="3 4">
    <name type="scientific">Vitis vinifera</name>
    <name type="common">Grape</name>
    <dbReference type="NCBI Taxonomy" id="29760"/>
    <lineage>
        <taxon>Eukaryota</taxon>
        <taxon>Viridiplantae</taxon>
        <taxon>Streptophyta</taxon>
        <taxon>Embryophyta</taxon>
        <taxon>Tracheophyta</taxon>
        <taxon>Spermatophyta</taxon>
        <taxon>Magnoliopsida</taxon>
        <taxon>eudicotyledons</taxon>
        <taxon>Gunneridae</taxon>
        <taxon>Pentapetalae</taxon>
        <taxon>rosids</taxon>
        <taxon>Vitales</taxon>
        <taxon>Vitaceae</taxon>
        <taxon>Viteae</taxon>
        <taxon>Vitis</taxon>
    </lineage>
</organism>
<keyword evidence="4" id="KW-1185">Reference proteome</keyword>
<name>A0ABY9E093_VITVI</name>
<evidence type="ECO:0000259" key="2">
    <source>
        <dbReference type="Pfam" id="PF25793"/>
    </source>
</evidence>
<evidence type="ECO:0000313" key="3">
    <source>
        <dbReference type="EMBL" id="WKA12987.1"/>
    </source>
</evidence>
<dbReference type="InterPro" id="IPR024867">
    <property type="entry name" value="NFRKB"/>
</dbReference>
<dbReference type="Gene3D" id="3.90.110.10">
    <property type="entry name" value="Lactate dehydrogenase/glycoside hydrolase, family 4, C-terminal"/>
    <property type="match status" value="1"/>
</dbReference>
<reference evidence="3 4" key="1">
    <citation type="journal article" date="2023" name="Hortic Res">
        <title>The complete reference genome for grapevine (Vitis vinifera L.) genetics and breeding.</title>
        <authorList>
            <person name="Shi X."/>
            <person name="Cao S."/>
            <person name="Wang X."/>
            <person name="Huang S."/>
            <person name="Wang Y."/>
            <person name="Liu Z."/>
            <person name="Liu W."/>
            <person name="Leng X."/>
            <person name="Peng Y."/>
            <person name="Wang N."/>
            <person name="Wang Y."/>
            <person name="Ma Z."/>
            <person name="Xu X."/>
            <person name="Zhang F."/>
            <person name="Xue H."/>
            <person name="Zhong H."/>
            <person name="Wang Y."/>
            <person name="Zhang K."/>
            <person name="Velt A."/>
            <person name="Avia K."/>
            <person name="Holtgrawe D."/>
            <person name="Grimplet J."/>
            <person name="Matus J.T."/>
            <person name="Ware D."/>
            <person name="Wu X."/>
            <person name="Wang H."/>
            <person name="Liu C."/>
            <person name="Fang Y."/>
            <person name="Rustenholz C."/>
            <person name="Cheng Z."/>
            <person name="Xiao H."/>
            <person name="Zhou Y."/>
        </authorList>
    </citation>
    <scope>NUCLEOTIDE SEQUENCE [LARGE SCALE GENOMIC DNA]</scope>
    <source>
        <strain evidence="4">cv. Pinot noir / PN40024</strain>
        <tissue evidence="3">Leaf</tissue>
    </source>
</reference>